<proteinExistence type="predicted"/>
<comment type="caution">
    <text evidence="3">The sequence shown here is derived from an EMBL/GenBank/DDBJ whole genome shotgun (WGS) entry which is preliminary data.</text>
</comment>
<sequence>MIGGRVKESMILSHSSSQESTWSIEEHLQKLEVEKMRKGKNKVKEDLNSLKIDYKKLRLSIRTVGSRRCSRKRFVRKPK</sequence>
<accession>A0A7J9BK18</accession>
<protein>
    <submittedName>
        <fullName evidence="3">Uncharacterized protein</fullName>
    </submittedName>
</protein>
<feature type="compositionally biased region" description="Polar residues" evidence="2">
    <location>
        <begin position="12"/>
        <end position="22"/>
    </location>
</feature>
<dbReference type="OrthoDB" id="10337999at2759"/>
<evidence type="ECO:0000313" key="4">
    <source>
        <dbReference type="Proteomes" id="UP000593579"/>
    </source>
</evidence>
<feature type="region of interest" description="Disordered" evidence="2">
    <location>
        <begin position="1"/>
        <end position="22"/>
    </location>
</feature>
<keyword evidence="4" id="KW-1185">Reference proteome</keyword>
<evidence type="ECO:0000256" key="2">
    <source>
        <dbReference type="SAM" id="MobiDB-lite"/>
    </source>
</evidence>
<feature type="coiled-coil region" evidence="1">
    <location>
        <begin position="33"/>
        <end position="60"/>
    </location>
</feature>
<evidence type="ECO:0000256" key="1">
    <source>
        <dbReference type="SAM" id="Coils"/>
    </source>
</evidence>
<dbReference type="Proteomes" id="UP000593579">
    <property type="component" value="Unassembled WGS sequence"/>
</dbReference>
<dbReference type="EMBL" id="JABEZY010000004">
    <property type="protein sequence ID" value="MBA0736504.1"/>
    <property type="molecule type" value="Genomic_DNA"/>
</dbReference>
<name>A0A7J9BK18_GOSGO</name>
<keyword evidence="1" id="KW-0175">Coiled coil</keyword>
<reference evidence="3 4" key="1">
    <citation type="journal article" date="2019" name="Genome Biol. Evol.">
        <title>Insights into the evolution of the New World diploid cottons (Gossypium, subgenus Houzingenia) based on genome sequencing.</title>
        <authorList>
            <person name="Grover C.E."/>
            <person name="Arick M.A. 2nd"/>
            <person name="Thrash A."/>
            <person name="Conover J.L."/>
            <person name="Sanders W.S."/>
            <person name="Peterson D.G."/>
            <person name="Frelichowski J.E."/>
            <person name="Scheffler J.A."/>
            <person name="Scheffler B.E."/>
            <person name="Wendel J.F."/>
        </authorList>
    </citation>
    <scope>NUCLEOTIDE SEQUENCE [LARGE SCALE GENOMIC DNA]</scope>
    <source>
        <strain evidence="3">5</strain>
        <tissue evidence="3">Leaf</tissue>
    </source>
</reference>
<gene>
    <name evidence="3" type="ORF">Gogos_010050</name>
</gene>
<organism evidence="3 4">
    <name type="scientific">Gossypium gossypioides</name>
    <name type="common">Mexican cotton</name>
    <name type="synonym">Selera gossypioides</name>
    <dbReference type="NCBI Taxonomy" id="34282"/>
    <lineage>
        <taxon>Eukaryota</taxon>
        <taxon>Viridiplantae</taxon>
        <taxon>Streptophyta</taxon>
        <taxon>Embryophyta</taxon>
        <taxon>Tracheophyta</taxon>
        <taxon>Spermatophyta</taxon>
        <taxon>Magnoliopsida</taxon>
        <taxon>eudicotyledons</taxon>
        <taxon>Gunneridae</taxon>
        <taxon>Pentapetalae</taxon>
        <taxon>rosids</taxon>
        <taxon>malvids</taxon>
        <taxon>Malvales</taxon>
        <taxon>Malvaceae</taxon>
        <taxon>Malvoideae</taxon>
        <taxon>Gossypium</taxon>
    </lineage>
</organism>
<evidence type="ECO:0000313" key="3">
    <source>
        <dbReference type="EMBL" id="MBA0736504.1"/>
    </source>
</evidence>
<dbReference type="AlphaFoldDB" id="A0A7J9BK18"/>